<dbReference type="Gene3D" id="2.10.25.10">
    <property type="entry name" value="Laminin"/>
    <property type="match status" value="1"/>
</dbReference>
<dbReference type="InterPro" id="IPR051368">
    <property type="entry name" value="SerProtInhib-TIL_Domain"/>
</dbReference>
<evidence type="ECO:0000259" key="4">
    <source>
        <dbReference type="Pfam" id="PF01826"/>
    </source>
</evidence>
<evidence type="ECO:0000256" key="2">
    <source>
        <dbReference type="ARBA" id="ARBA00023157"/>
    </source>
</evidence>
<dbReference type="EMBL" id="JBFXLS010000006">
    <property type="protein sequence ID" value="KAL2832523.1"/>
    <property type="molecule type" value="Genomic_DNA"/>
</dbReference>
<name>A0ABR4IXM7_9EURO</name>
<accession>A0ABR4IXM7</accession>
<dbReference type="InterPro" id="IPR036084">
    <property type="entry name" value="Ser_inhib-like_sf"/>
</dbReference>
<reference evidence="5 6" key="1">
    <citation type="submission" date="2024-07" db="EMBL/GenBank/DDBJ databases">
        <title>Section-level genome sequencing and comparative genomics of Aspergillus sections Usti and Cavernicolus.</title>
        <authorList>
            <consortium name="Lawrence Berkeley National Laboratory"/>
            <person name="Nybo J.L."/>
            <person name="Vesth T.C."/>
            <person name="Theobald S."/>
            <person name="Frisvad J.C."/>
            <person name="Larsen T.O."/>
            <person name="Kjaerboelling I."/>
            <person name="Rothschild-Mancinelli K."/>
            <person name="Lyhne E.K."/>
            <person name="Kogle M.E."/>
            <person name="Barry K."/>
            <person name="Clum A."/>
            <person name="Na H."/>
            <person name="Ledsgaard L."/>
            <person name="Lin J."/>
            <person name="Lipzen A."/>
            <person name="Kuo A."/>
            <person name="Riley R."/>
            <person name="Mondo S."/>
            <person name="LaButti K."/>
            <person name="Haridas S."/>
            <person name="Pangalinan J."/>
            <person name="Salamov A.A."/>
            <person name="Simmons B.A."/>
            <person name="Magnuson J.K."/>
            <person name="Chen J."/>
            <person name="Drula E."/>
            <person name="Henrissat B."/>
            <person name="Wiebenga A."/>
            <person name="Lubbers R.J."/>
            <person name="Gomes A.C."/>
            <person name="Makela M.R."/>
            <person name="Stajich J."/>
            <person name="Grigoriev I.V."/>
            <person name="Mortensen U.H."/>
            <person name="De vries R.P."/>
            <person name="Baker S.E."/>
            <person name="Andersen M.R."/>
        </authorList>
    </citation>
    <scope>NUCLEOTIDE SEQUENCE [LARGE SCALE GENOMIC DNA]</scope>
    <source>
        <strain evidence="5 6">CBS 600.67</strain>
    </source>
</reference>
<sequence>MKLLIILAAVIATATACGENEYYTECGTACPVTCANYETPPEVCITLCVAGCFCEEGLYWNSTGTCVAVEDC</sequence>
<dbReference type="Pfam" id="PF01826">
    <property type="entry name" value="TIL"/>
    <property type="match status" value="1"/>
</dbReference>
<feature type="chain" id="PRO_5045477910" evidence="3">
    <location>
        <begin position="19"/>
        <end position="72"/>
    </location>
</feature>
<evidence type="ECO:0000256" key="3">
    <source>
        <dbReference type="SAM" id="SignalP"/>
    </source>
</evidence>
<dbReference type="PROSITE" id="PS51257">
    <property type="entry name" value="PROKAR_LIPOPROTEIN"/>
    <property type="match status" value="1"/>
</dbReference>
<dbReference type="PANTHER" id="PTHR23259">
    <property type="entry name" value="RIDDLE"/>
    <property type="match status" value="1"/>
</dbReference>
<evidence type="ECO:0000256" key="1">
    <source>
        <dbReference type="ARBA" id="ARBA00022690"/>
    </source>
</evidence>
<gene>
    <name evidence="5" type="ORF">BDW59DRAFT_157346</name>
</gene>
<evidence type="ECO:0000313" key="6">
    <source>
        <dbReference type="Proteomes" id="UP001610335"/>
    </source>
</evidence>
<keyword evidence="1" id="KW-0646">Protease inhibitor</keyword>
<evidence type="ECO:0000313" key="5">
    <source>
        <dbReference type="EMBL" id="KAL2832523.1"/>
    </source>
</evidence>
<keyword evidence="2" id="KW-1015">Disulfide bond</keyword>
<dbReference type="CDD" id="cd19941">
    <property type="entry name" value="TIL"/>
    <property type="match status" value="1"/>
</dbReference>
<proteinExistence type="predicted"/>
<comment type="caution">
    <text evidence="5">The sequence shown here is derived from an EMBL/GenBank/DDBJ whole genome shotgun (WGS) entry which is preliminary data.</text>
</comment>
<feature type="domain" description="TIL" evidence="4">
    <location>
        <begin position="17"/>
        <end position="72"/>
    </location>
</feature>
<dbReference type="Proteomes" id="UP001610335">
    <property type="component" value="Unassembled WGS sequence"/>
</dbReference>
<keyword evidence="6" id="KW-1185">Reference proteome</keyword>
<organism evidence="5 6">
    <name type="scientific">Aspergillus cavernicola</name>
    <dbReference type="NCBI Taxonomy" id="176166"/>
    <lineage>
        <taxon>Eukaryota</taxon>
        <taxon>Fungi</taxon>
        <taxon>Dikarya</taxon>
        <taxon>Ascomycota</taxon>
        <taxon>Pezizomycotina</taxon>
        <taxon>Eurotiomycetes</taxon>
        <taxon>Eurotiomycetidae</taxon>
        <taxon>Eurotiales</taxon>
        <taxon>Aspergillaceae</taxon>
        <taxon>Aspergillus</taxon>
        <taxon>Aspergillus subgen. Nidulantes</taxon>
    </lineage>
</organism>
<protein>
    <submittedName>
        <fullName evidence="5">Trypsin inhibitor-like protein</fullName>
    </submittedName>
</protein>
<keyword evidence="3" id="KW-0732">Signal</keyword>
<dbReference type="InterPro" id="IPR002919">
    <property type="entry name" value="TIL_dom"/>
</dbReference>
<dbReference type="PANTHER" id="PTHR23259:SF70">
    <property type="entry name" value="ACCESSORY GLAND PROTEIN ACP62F-RELATED"/>
    <property type="match status" value="1"/>
</dbReference>
<dbReference type="SUPFAM" id="SSF57567">
    <property type="entry name" value="Serine protease inhibitors"/>
    <property type="match status" value="1"/>
</dbReference>
<feature type="signal peptide" evidence="3">
    <location>
        <begin position="1"/>
        <end position="18"/>
    </location>
</feature>